<evidence type="ECO:0000313" key="1">
    <source>
        <dbReference type="EMBL" id="TFK66705.1"/>
    </source>
</evidence>
<gene>
    <name evidence="1" type="ORF">BDN72DRAFT_843862</name>
</gene>
<dbReference type="EMBL" id="ML208396">
    <property type="protein sequence ID" value="TFK66705.1"/>
    <property type="molecule type" value="Genomic_DNA"/>
</dbReference>
<dbReference type="Proteomes" id="UP000308600">
    <property type="component" value="Unassembled WGS sequence"/>
</dbReference>
<reference evidence="1 2" key="1">
    <citation type="journal article" date="2019" name="Nat. Ecol. Evol.">
        <title>Megaphylogeny resolves global patterns of mushroom evolution.</title>
        <authorList>
            <person name="Varga T."/>
            <person name="Krizsan K."/>
            <person name="Foldi C."/>
            <person name="Dima B."/>
            <person name="Sanchez-Garcia M."/>
            <person name="Sanchez-Ramirez S."/>
            <person name="Szollosi G.J."/>
            <person name="Szarkandi J.G."/>
            <person name="Papp V."/>
            <person name="Albert L."/>
            <person name="Andreopoulos W."/>
            <person name="Angelini C."/>
            <person name="Antonin V."/>
            <person name="Barry K.W."/>
            <person name="Bougher N.L."/>
            <person name="Buchanan P."/>
            <person name="Buyck B."/>
            <person name="Bense V."/>
            <person name="Catcheside P."/>
            <person name="Chovatia M."/>
            <person name="Cooper J."/>
            <person name="Damon W."/>
            <person name="Desjardin D."/>
            <person name="Finy P."/>
            <person name="Geml J."/>
            <person name="Haridas S."/>
            <person name="Hughes K."/>
            <person name="Justo A."/>
            <person name="Karasinski D."/>
            <person name="Kautmanova I."/>
            <person name="Kiss B."/>
            <person name="Kocsube S."/>
            <person name="Kotiranta H."/>
            <person name="LaButti K.M."/>
            <person name="Lechner B.E."/>
            <person name="Liimatainen K."/>
            <person name="Lipzen A."/>
            <person name="Lukacs Z."/>
            <person name="Mihaltcheva S."/>
            <person name="Morgado L.N."/>
            <person name="Niskanen T."/>
            <person name="Noordeloos M.E."/>
            <person name="Ohm R.A."/>
            <person name="Ortiz-Santana B."/>
            <person name="Ovrebo C."/>
            <person name="Racz N."/>
            <person name="Riley R."/>
            <person name="Savchenko A."/>
            <person name="Shiryaev A."/>
            <person name="Soop K."/>
            <person name="Spirin V."/>
            <person name="Szebenyi C."/>
            <person name="Tomsovsky M."/>
            <person name="Tulloss R.E."/>
            <person name="Uehling J."/>
            <person name="Grigoriev I.V."/>
            <person name="Vagvolgyi C."/>
            <person name="Papp T."/>
            <person name="Martin F.M."/>
            <person name="Miettinen O."/>
            <person name="Hibbett D.S."/>
            <person name="Nagy L.G."/>
        </authorList>
    </citation>
    <scope>NUCLEOTIDE SEQUENCE [LARGE SCALE GENOMIC DNA]</scope>
    <source>
        <strain evidence="1 2">NL-1719</strain>
    </source>
</reference>
<name>A0ACD3ALY5_9AGAR</name>
<sequence>MGMWSQLKSLDIYRCNDPDRIAGISHSFCRLPRLQSLSVEAVSTDAYIQLSNHPELTNLKLGSLRTIDWDIVENNLQGMSAFPSLEGVEVDFATETQCRQLLQTMRSSLRSIEVLLWDIHTGTSYCCLLTALKDHCPSMLQKISLGSYLRGANFTPSADPITPDHLTPLLGFRNLTHLNIRPSSDIQVDENCIQKMTENLPRIRTFLLLSHNSDPDVANRAPTLKIDCLVHFALNCPHLTELGLAFDARWAALPYKAARRPTLHPTSLNLMYVGNSPVRDTYTVAAIFSDWFPKIYTILAGPLPGKMENGPKLQRLQKLWDNVGNSQIGSGPVGTSRDHHKRKCLSRPVLTKKILVGTTRLAVETNPAAGSHSRRSGPDHTLHQSSPQANW</sequence>
<evidence type="ECO:0000313" key="2">
    <source>
        <dbReference type="Proteomes" id="UP000308600"/>
    </source>
</evidence>
<keyword evidence="2" id="KW-1185">Reference proteome</keyword>
<organism evidence="1 2">
    <name type="scientific">Pluteus cervinus</name>
    <dbReference type="NCBI Taxonomy" id="181527"/>
    <lineage>
        <taxon>Eukaryota</taxon>
        <taxon>Fungi</taxon>
        <taxon>Dikarya</taxon>
        <taxon>Basidiomycota</taxon>
        <taxon>Agaricomycotina</taxon>
        <taxon>Agaricomycetes</taxon>
        <taxon>Agaricomycetidae</taxon>
        <taxon>Agaricales</taxon>
        <taxon>Pluteineae</taxon>
        <taxon>Pluteaceae</taxon>
        <taxon>Pluteus</taxon>
    </lineage>
</organism>
<proteinExistence type="predicted"/>
<protein>
    <submittedName>
        <fullName evidence="1">Uncharacterized protein</fullName>
    </submittedName>
</protein>
<accession>A0ACD3ALY5</accession>